<protein>
    <submittedName>
        <fullName evidence="2">Uncharacterized protein</fullName>
    </submittedName>
</protein>
<dbReference type="EMBL" id="SIHJ01000005">
    <property type="protein sequence ID" value="TWT30389.1"/>
    <property type="molecule type" value="Genomic_DNA"/>
</dbReference>
<keyword evidence="1" id="KW-1133">Transmembrane helix</keyword>
<dbReference type="Proteomes" id="UP000316714">
    <property type="component" value="Unassembled WGS sequence"/>
</dbReference>
<gene>
    <name evidence="2" type="ORF">KOR34_49480</name>
</gene>
<keyword evidence="1" id="KW-0812">Transmembrane</keyword>
<reference evidence="2 3" key="1">
    <citation type="submission" date="2019-02" db="EMBL/GenBank/DDBJ databases">
        <title>Deep-cultivation of Planctomycetes and their phenomic and genomic characterization uncovers novel biology.</title>
        <authorList>
            <person name="Wiegand S."/>
            <person name="Jogler M."/>
            <person name="Boedeker C."/>
            <person name="Pinto D."/>
            <person name="Vollmers J."/>
            <person name="Rivas-Marin E."/>
            <person name="Kohn T."/>
            <person name="Peeters S.H."/>
            <person name="Heuer A."/>
            <person name="Rast P."/>
            <person name="Oberbeckmann S."/>
            <person name="Bunk B."/>
            <person name="Jeske O."/>
            <person name="Meyerdierks A."/>
            <person name="Storesund J.E."/>
            <person name="Kallscheuer N."/>
            <person name="Luecker S."/>
            <person name="Lage O.M."/>
            <person name="Pohl T."/>
            <person name="Merkel B.J."/>
            <person name="Hornburger P."/>
            <person name="Mueller R.-W."/>
            <person name="Bruemmer F."/>
            <person name="Labrenz M."/>
            <person name="Spormann A.M."/>
            <person name="Op Den Camp H."/>
            <person name="Overmann J."/>
            <person name="Amann R."/>
            <person name="Jetten M.S.M."/>
            <person name="Mascher T."/>
            <person name="Medema M.H."/>
            <person name="Devos D.P."/>
            <person name="Kaster A.-K."/>
            <person name="Ovreas L."/>
            <person name="Rohde M."/>
            <person name="Galperin M.Y."/>
            <person name="Jogler C."/>
        </authorList>
    </citation>
    <scope>NUCLEOTIDE SEQUENCE [LARGE SCALE GENOMIC DNA]</scope>
    <source>
        <strain evidence="2 3">KOR34</strain>
    </source>
</reference>
<name>A0A5C5UX70_9BACT</name>
<dbReference type="AlphaFoldDB" id="A0A5C5UX70"/>
<organism evidence="2 3">
    <name type="scientific">Posidoniimonas corsicana</name>
    <dbReference type="NCBI Taxonomy" id="1938618"/>
    <lineage>
        <taxon>Bacteria</taxon>
        <taxon>Pseudomonadati</taxon>
        <taxon>Planctomycetota</taxon>
        <taxon>Planctomycetia</taxon>
        <taxon>Pirellulales</taxon>
        <taxon>Lacipirellulaceae</taxon>
        <taxon>Posidoniimonas</taxon>
    </lineage>
</organism>
<comment type="caution">
    <text evidence="2">The sequence shown here is derived from an EMBL/GenBank/DDBJ whole genome shotgun (WGS) entry which is preliminary data.</text>
</comment>
<feature type="transmembrane region" description="Helical" evidence="1">
    <location>
        <begin position="38"/>
        <end position="56"/>
    </location>
</feature>
<keyword evidence="3" id="KW-1185">Reference proteome</keyword>
<proteinExistence type="predicted"/>
<dbReference type="RefSeq" id="WP_146568742.1">
    <property type="nucleotide sequence ID" value="NZ_SIHJ01000005.1"/>
</dbReference>
<sequence>MNTATEAALKVIGVLGLMLSVLSGMMVFGGAISPTTHNWLMVLGMAMWFCTAIFWIQAKPLGD</sequence>
<keyword evidence="1" id="KW-0472">Membrane</keyword>
<feature type="transmembrane region" description="Helical" evidence="1">
    <location>
        <begin position="12"/>
        <end position="32"/>
    </location>
</feature>
<evidence type="ECO:0000313" key="3">
    <source>
        <dbReference type="Proteomes" id="UP000316714"/>
    </source>
</evidence>
<accession>A0A5C5UX70</accession>
<evidence type="ECO:0000313" key="2">
    <source>
        <dbReference type="EMBL" id="TWT30389.1"/>
    </source>
</evidence>
<evidence type="ECO:0000256" key="1">
    <source>
        <dbReference type="SAM" id="Phobius"/>
    </source>
</evidence>